<name>A0A930G092_9RHOO</name>
<sequence>MPTPQLLLEHLRKHGQLLDREIANAIKIPLAEVREALAELSAQHEISTCSVTSFKDGKPVQAIQCRIFGYIPKPAPGRKPGSKPAE</sequence>
<evidence type="ECO:0000313" key="1">
    <source>
        <dbReference type="EMBL" id="MBF1163652.1"/>
    </source>
</evidence>
<reference evidence="1" key="1">
    <citation type="submission" date="2020-04" db="EMBL/GenBank/DDBJ databases">
        <title>Deep metagenomics examines the oral microbiome during advanced dental caries in children, revealing novel taxa and co-occurrences with host molecules.</title>
        <authorList>
            <person name="Baker J.L."/>
            <person name="Morton J.T."/>
            <person name="Dinis M."/>
            <person name="Alvarez R."/>
            <person name="Tran N.C."/>
            <person name="Knight R."/>
            <person name="Edlund A."/>
        </authorList>
    </citation>
    <scope>NUCLEOTIDE SEQUENCE</scope>
    <source>
        <strain evidence="1">JCVI_32_bin.24</strain>
    </source>
</reference>
<dbReference type="Proteomes" id="UP000718593">
    <property type="component" value="Unassembled WGS sequence"/>
</dbReference>
<comment type="caution">
    <text evidence="1">The sequence shown here is derived from an EMBL/GenBank/DDBJ whole genome shotgun (WGS) entry which is preliminary data.</text>
</comment>
<dbReference type="EMBL" id="JABZMI010000008">
    <property type="protein sequence ID" value="MBF1163652.1"/>
    <property type="molecule type" value="Genomic_DNA"/>
</dbReference>
<accession>A0A930G092</accession>
<gene>
    <name evidence="1" type="ORF">HXL68_01295</name>
</gene>
<dbReference type="AlphaFoldDB" id="A0A930G092"/>
<organism evidence="1 2">
    <name type="scientific">Dechloromonas agitata</name>
    <dbReference type="NCBI Taxonomy" id="73030"/>
    <lineage>
        <taxon>Bacteria</taxon>
        <taxon>Pseudomonadati</taxon>
        <taxon>Pseudomonadota</taxon>
        <taxon>Betaproteobacteria</taxon>
        <taxon>Rhodocyclales</taxon>
        <taxon>Azonexaceae</taxon>
        <taxon>Dechloromonas</taxon>
    </lineage>
</organism>
<evidence type="ECO:0000313" key="2">
    <source>
        <dbReference type="Proteomes" id="UP000718593"/>
    </source>
</evidence>
<dbReference type="RefSeq" id="WP_027456432.1">
    <property type="nucleotide sequence ID" value="NZ_JARBJQ010000017.1"/>
</dbReference>
<protein>
    <submittedName>
        <fullName evidence="1">Transcriptional regulator</fullName>
    </submittedName>
</protein>
<proteinExistence type="predicted"/>